<keyword evidence="2" id="KW-0238">DNA-binding</keyword>
<dbReference type="GO" id="GO:0003700">
    <property type="term" value="F:DNA-binding transcription factor activity"/>
    <property type="evidence" value="ECO:0007669"/>
    <property type="project" value="InterPro"/>
</dbReference>
<dbReference type="EMBL" id="SSOB01000038">
    <property type="protein sequence ID" value="THF74735.1"/>
    <property type="molecule type" value="Genomic_DNA"/>
</dbReference>
<evidence type="ECO:0000259" key="4">
    <source>
        <dbReference type="PROSITE" id="PS01124"/>
    </source>
</evidence>
<dbReference type="Proteomes" id="UP000310636">
    <property type="component" value="Unassembled WGS sequence"/>
</dbReference>
<proteinExistence type="predicted"/>
<comment type="caution">
    <text evidence="5">The sequence shown here is derived from an EMBL/GenBank/DDBJ whole genome shotgun (WGS) entry which is preliminary data.</text>
</comment>
<dbReference type="PANTHER" id="PTHR47893">
    <property type="entry name" value="REGULATORY PROTEIN PCHR"/>
    <property type="match status" value="1"/>
</dbReference>
<gene>
    <name evidence="5" type="ORF">E6C55_24310</name>
</gene>
<organism evidence="5 6">
    <name type="scientific">Cohnella fermenti</name>
    <dbReference type="NCBI Taxonomy" id="2565925"/>
    <lineage>
        <taxon>Bacteria</taxon>
        <taxon>Bacillati</taxon>
        <taxon>Bacillota</taxon>
        <taxon>Bacilli</taxon>
        <taxon>Bacillales</taxon>
        <taxon>Paenibacillaceae</taxon>
        <taxon>Cohnella</taxon>
    </lineage>
</organism>
<dbReference type="SMART" id="SM00342">
    <property type="entry name" value="HTH_ARAC"/>
    <property type="match status" value="1"/>
</dbReference>
<dbReference type="OrthoDB" id="9782503at2"/>
<dbReference type="InterPro" id="IPR018062">
    <property type="entry name" value="HTH_AraC-typ_CS"/>
</dbReference>
<evidence type="ECO:0000256" key="1">
    <source>
        <dbReference type="ARBA" id="ARBA00023015"/>
    </source>
</evidence>
<dbReference type="AlphaFoldDB" id="A0A4S4BJB4"/>
<keyword evidence="1" id="KW-0805">Transcription regulation</keyword>
<dbReference type="PROSITE" id="PS01124">
    <property type="entry name" value="HTH_ARAC_FAMILY_2"/>
    <property type="match status" value="1"/>
</dbReference>
<evidence type="ECO:0000313" key="5">
    <source>
        <dbReference type="EMBL" id="THF74735.1"/>
    </source>
</evidence>
<dbReference type="PANTHER" id="PTHR47893:SF1">
    <property type="entry name" value="REGULATORY PROTEIN PCHR"/>
    <property type="match status" value="1"/>
</dbReference>
<name>A0A4S4BJB4_9BACL</name>
<dbReference type="Pfam" id="PF12833">
    <property type="entry name" value="HTH_18"/>
    <property type="match status" value="1"/>
</dbReference>
<dbReference type="InterPro" id="IPR009057">
    <property type="entry name" value="Homeodomain-like_sf"/>
</dbReference>
<keyword evidence="3" id="KW-0804">Transcription</keyword>
<protein>
    <submittedName>
        <fullName evidence="5">Helix-turn-helix transcriptional regulator</fullName>
    </submittedName>
</protein>
<evidence type="ECO:0000256" key="3">
    <source>
        <dbReference type="ARBA" id="ARBA00023163"/>
    </source>
</evidence>
<dbReference type="GO" id="GO:0043565">
    <property type="term" value="F:sequence-specific DNA binding"/>
    <property type="evidence" value="ECO:0007669"/>
    <property type="project" value="InterPro"/>
</dbReference>
<dbReference type="SUPFAM" id="SSF46689">
    <property type="entry name" value="Homeodomain-like"/>
    <property type="match status" value="1"/>
</dbReference>
<accession>A0A4S4BJB4</accession>
<dbReference type="InterPro" id="IPR053142">
    <property type="entry name" value="PchR_regulatory_protein"/>
</dbReference>
<dbReference type="InterPro" id="IPR018060">
    <property type="entry name" value="HTH_AraC"/>
</dbReference>
<sequence>MNPYMGKRRCDVESAAFHGNFDAFFDKLELEQPDASWTGERRLLAGGRGGVRRYSPRSDMAIVLSDYEFHASRVIPLTAAAPMVELNIGWQGTREIAAGGETHGFGPGMCSLQFVNPTDVRFQFGAGEPTRMLSVAIPAGTFDRSMMDAKRGRSGPEFAAIIGRKPLHIYQEKIPASLKLVAERLLGSASRDGVRNFELECLASELLGESFRLFLDRGADEADSGLSRRDAQAIREAAAILASRLADAPGLLELARQVGVNDNKLKLGFKKLYGTTVFGYLRDRRLEKALDLLRCGEFNVYETSLEVGYSNPSHFAEAFRSKYGVNPGELLRGGSRSRFI</sequence>
<evidence type="ECO:0000256" key="2">
    <source>
        <dbReference type="ARBA" id="ARBA00023125"/>
    </source>
</evidence>
<dbReference type="PROSITE" id="PS00041">
    <property type="entry name" value="HTH_ARAC_FAMILY_1"/>
    <property type="match status" value="1"/>
</dbReference>
<feature type="domain" description="HTH araC/xylS-type" evidence="4">
    <location>
        <begin position="235"/>
        <end position="333"/>
    </location>
</feature>
<reference evidence="5 6" key="1">
    <citation type="submission" date="2019-04" db="EMBL/GenBank/DDBJ databases">
        <title>Cohnella sp. nov. isolated from preserved vegetables.</title>
        <authorList>
            <person name="Lin S.-Y."/>
            <person name="Hung M.-H."/>
            <person name="Young C.-C."/>
        </authorList>
    </citation>
    <scope>NUCLEOTIDE SEQUENCE [LARGE SCALE GENOMIC DNA]</scope>
    <source>
        <strain evidence="5 6">CC-MHH1044</strain>
    </source>
</reference>
<keyword evidence="6" id="KW-1185">Reference proteome</keyword>
<dbReference type="Gene3D" id="1.10.10.60">
    <property type="entry name" value="Homeodomain-like"/>
    <property type="match status" value="1"/>
</dbReference>
<evidence type="ECO:0000313" key="6">
    <source>
        <dbReference type="Proteomes" id="UP000310636"/>
    </source>
</evidence>